<evidence type="ECO:0000256" key="1">
    <source>
        <dbReference type="RuleBase" id="RU364085"/>
    </source>
</evidence>
<keyword evidence="1 3" id="KW-0934">Plastid</keyword>
<feature type="compositionally biased region" description="Basic and acidic residues" evidence="2">
    <location>
        <begin position="1629"/>
        <end position="1642"/>
    </location>
</feature>
<keyword evidence="1" id="KW-0812">Transmembrane</keyword>
<dbReference type="EMBL" id="MN939633">
    <property type="protein sequence ID" value="QOI13558.1"/>
    <property type="molecule type" value="Genomic_DNA"/>
</dbReference>
<comment type="function">
    <text evidence="1">Involved in protein precursor import into chloroplasts. May be part of an intermediate translocation complex acting as a protein-conducting channel at the inner envelope.</text>
</comment>
<reference evidence="3" key="1">
    <citation type="submission" date="2020-01" db="EMBL/GenBank/DDBJ databases">
        <title>Chloroplast Genome and Structure Analysis of Epimedium pubescens.</title>
        <authorList>
            <person name="Yan F.L."/>
            <person name="Gao L.M."/>
            <person name="Wei S.H."/>
            <person name="He S.Z."/>
            <person name="Shun Q.W."/>
        </authorList>
    </citation>
    <scope>NUCLEOTIDE SEQUENCE</scope>
</reference>
<dbReference type="GO" id="GO:0009706">
    <property type="term" value="C:chloroplast inner membrane"/>
    <property type="evidence" value="ECO:0007669"/>
    <property type="project" value="UniProtKB-SubCell"/>
</dbReference>
<feature type="region of interest" description="Disordered" evidence="2">
    <location>
        <begin position="650"/>
        <end position="754"/>
    </location>
</feature>
<feature type="compositionally biased region" description="Polar residues" evidence="2">
    <location>
        <begin position="1643"/>
        <end position="1656"/>
    </location>
</feature>
<organism evidence="3">
    <name type="scientific">Epimedium pubescens</name>
    <dbReference type="NCBI Taxonomy" id="153729"/>
    <lineage>
        <taxon>Eukaryota</taxon>
        <taxon>Viridiplantae</taxon>
        <taxon>Streptophyta</taxon>
        <taxon>Embryophyta</taxon>
        <taxon>Tracheophyta</taxon>
        <taxon>Spermatophyta</taxon>
        <taxon>Magnoliopsida</taxon>
        <taxon>Ranunculales</taxon>
        <taxon>Berberidaceae</taxon>
        <taxon>Podophylloideae</taxon>
        <taxon>Epimedieae</taxon>
        <taxon>Epimedium</taxon>
    </lineage>
</organism>
<keyword evidence="1" id="KW-0653">Protein transport</keyword>
<feature type="transmembrane region" description="Helical" evidence="1">
    <location>
        <begin position="52"/>
        <end position="72"/>
    </location>
</feature>
<accession>A0A7L8Y2W1</accession>
<feature type="transmembrane region" description="Helical" evidence="1">
    <location>
        <begin position="241"/>
        <end position="266"/>
    </location>
</feature>
<comment type="subcellular location">
    <subcellularLocation>
        <location evidence="1">Plastid</location>
        <location evidence="1">Chloroplast inner membrane</location>
    </subcellularLocation>
</comment>
<dbReference type="PANTHER" id="PTHR33163:SF40">
    <property type="entry name" value="PROTEIN TIC 214"/>
    <property type="match status" value="1"/>
</dbReference>
<feature type="compositionally biased region" description="Basic and acidic residues" evidence="2">
    <location>
        <begin position="673"/>
        <end position="692"/>
    </location>
</feature>
<feature type="transmembrane region" description="Helical" evidence="1">
    <location>
        <begin position="191"/>
        <end position="220"/>
    </location>
</feature>
<keyword evidence="1" id="KW-0472">Membrane</keyword>
<feature type="transmembrane region" description="Helical" evidence="1">
    <location>
        <begin position="111"/>
        <end position="131"/>
    </location>
</feature>
<evidence type="ECO:0000313" key="3">
    <source>
        <dbReference type="EMBL" id="QOI13558.1"/>
    </source>
</evidence>
<feature type="region of interest" description="Disordered" evidence="2">
    <location>
        <begin position="513"/>
        <end position="535"/>
    </location>
</feature>
<keyword evidence="1" id="KW-1001">Plastid inner membrane</keyword>
<sequence>MILSYRNNNREIAIDKNKLLRAIRRFMMIFHPFRIGNILSLCMKIINSVVVVGLYYGFLTIFSIGPSYLLLLQARVMEEGTQKEVAATTGFITGQLMILLSIYYAPLYLALARPHTVTVIVLPYFLFQFFWNNHKYFFDYTTNTKNSMRNLTIQFVFLNNIIFQLFNHFLLPSPTLARLVNIYIFRYNNKILFVTSSFLGWLIGHIFFMKWVGWVVFWIRQNPSIIAMPRIGRRHARSNKYLVADLRTSMGRILSILLFITCAYNLGGIPSPIFTKKLKENSKKKKEMGESEEETDVEIETTSDSEEIQVDEEEKTKEKFEKPIVTLLFDYKRWNRPLRYITTNQPANAVRNENEMAQYFFATCLSDGKQRISFTYPPSLSTFFEMIQKRWFLDTTETRSSEELYNRWVSTNEQKRKSLSNEFIKRIEALDKGSLDDVLEKRTRLYNDGTEQNCLPKVYDPFLSGPHRGTIRNFDLDSSINNPLNNPIEDSLTSMWNKLKLQDILPNDFREFEDQEDKRKEDQENKKSEDQQQKEYQYQSALSAFEDEDKEYQSAFEDEDREIRSEFAGEPRPNTALNLNENDEIENDEIENLEIAIENFEIEKKVPRWSYKLNVDWGDLENEPKDNEEEENQAYDICSPEVRRVVIYTEKETENETENETEKETETGANARTIEKNTKTTTDEDKTDKTAENARTIENPKNTTDEDKTDKTAENIKTTTDEDKTDKTAENARTIENPKNTIKDKEDKKEEEEPEEIALLSYLEEPDFDRDLIKGSMRAQRRKISIFPLFHPYVRSPLFLGQEDRKLFFFFSFDILEMQSLLFRIRNLVGKCVEFKTFHSHSKDTEEKKKKRLEQAEQKDPREEVEEKKVADFFELYEAQRLRGVLLVTLSFLRKYIILPSLIIAKNIGRMLLFQCPEWREDWKAWSKEMHVKCTYEGIPLSENEFPQNWLDDGIQIKILFPFDLKPWHKPQVESNHKDPMKKKGKGKKGNFCFLTPFGMEAEGPFGPYREKPSFFKPIWKEIDTNLKKVKKEGFLALRILKQRTKRFRKVLKKQIRWIFKIIGFIKRKIQELRKVKTIPVSEWEELSINRKNDNDIVSNNPITESLDQVRSMDWINDSLTSKKIPDMADSTNAIKDQIKTITTETIKIIRIPDIEMSSKKPSYDDKKLEPQKGILQIFKRRNTRLIRKWHYFVKLFIERIYIEIPLYIINSMRINVKVFLESNKNTFVKYSPNDEPNQKKMRFISTIKESLSISNTNSSNNNEYSFCDLASLSQAYVFYKLSQTQIINKYHWKSVLQYQGTLLFLKDQIKDSFRRQGISHSKSGHKKIHNMRINEWKNWLRGRYHYQYNLSKPQWSRLVAQTQKWRNRIQKSSMVQTKNSQNLDFYKQKKDQLIHYENEKNKNYAKAPVLNKKLKNYKYDRLSHKYIHYEDKKGSYISRSPLQVNEGNELLFNYKNKKYSLELYDLSEDVVGTGSLKKREDYDRHRNRERKYFDWRIFDFSLKTKMEDIEFWLDLDIEVNILKNIKKRNIYPKIDKEDKKDKKKTFSLAIDKQLNAANRTKNIFDWMGMNEERIKMDPISKTSTLKLSFLPPEFVSLYDTYKIQPWSIPINSLLFNFDGDENAIEKKDSELETKKKEENKKSVQGNIGSDGSNQQKDLKEDSNKNDKQPKKKKTSELDLLLKKNSVFQAKLDEPSPLYSNNVLYDNIKVISLLVRLQNPTEITLISIKREDLRVELIPLTNTQPIAELVKKGYLFIEPAKLSIKWDGQSIMYQTITVLHVLKNKQKMKSYQKSQEKRNVDVDKKGFYKPIPRHKKLLGNREKNHNDLLVIENILSPRRRRELRIRLCLNSGDGNVVDRDLAFCKGNKASTSNCLQVLDKGKSFDINAKKFMKFKLFLWPNYRLEDLACMNRYWFDTNNGSCFSMSRIRMYPQLRIT</sequence>
<dbReference type="Pfam" id="PF05758">
    <property type="entry name" value="Ycf1"/>
    <property type="match status" value="2"/>
</dbReference>
<feature type="compositionally biased region" description="Acidic residues" evidence="2">
    <location>
        <begin position="290"/>
        <end position="313"/>
    </location>
</feature>
<feature type="compositionally biased region" description="Basic and acidic residues" evidence="2">
    <location>
        <begin position="650"/>
        <end position="666"/>
    </location>
</feature>
<feature type="transmembrane region" description="Helical" evidence="1">
    <location>
        <begin position="151"/>
        <end position="171"/>
    </location>
</feature>
<evidence type="ECO:0000256" key="2">
    <source>
        <dbReference type="SAM" id="MobiDB-lite"/>
    </source>
</evidence>
<feature type="compositionally biased region" description="Basic and acidic residues" evidence="2">
    <location>
        <begin position="513"/>
        <end position="533"/>
    </location>
</feature>
<dbReference type="PANTHER" id="PTHR33163">
    <property type="entry name" value="PROTEIN TIC 214-RELATED"/>
    <property type="match status" value="1"/>
</dbReference>
<keyword evidence="1" id="KW-1133">Transmembrane helix</keyword>
<feature type="region of interest" description="Disordered" evidence="2">
    <location>
        <begin position="1629"/>
        <end position="1675"/>
    </location>
</feature>
<feature type="compositionally biased region" description="Basic and acidic residues" evidence="2">
    <location>
        <begin position="703"/>
        <end position="730"/>
    </location>
</feature>
<feature type="transmembrane region" description="Helical" evidence="1">
    <location>
        <begin position="84"/>
        <end position="105"/>
    </location>
</feature>
<gene>
    <name evidence="3" type="primary">ycf1</name>
    <name evidence="1" type="synonym">TIC214</name>
</gene>
<dbReference type="GO" id="GO:0015031">
    <property type="term" value="P:protein transport"/>
    <property type="evidence" value="ECO:0007669"/>
    <property type="project" value="UniProtKB-KW"/>
</dbReference>
<proteinExistence type="inferred from homology"/>
<feature type="compositionally biased region" description="Basic and acidic residues" evidence="2">
    <location>
        <begin position="1657"/>
        <end position="1675"/>
    </location>
</feature>
<geneLocation type="chloroplast" evidence="3"/>
<dbReference type="InterPro" id="IPR008896">
    <property type="entry name" value="TIC214"/>
</dbReference>
<keyword evidence="1" id="KW-0813">Transport</keyword>
<name>A0A7L8Y2W1_9MAGN</name>
<feature type="region of interest" description="Disordered" evidence="2">
    <location>
        <begin position="284"/>
        <end position="315"/>
    </location>
</feature>
<comment type="subunit">
    <text evidence="1">Part of the Tic complex.</text>
</comment>
<keyword evidence="1 3" id="KW-0150">Chloroplast</keyword>
<protein>
    <recommendedName>
        <fullName evidence="1">Protein TIC 214</fullName>
    </recommendedName>
    <alternativeName>
        <fullName evidence="1">Translocon at the inner envelope membrane of chloroplasts 214</fullName>
    </alternativeName>
</protein>
<comment type="similarity">
    <text evidence="1">Belongs to the TIC214 family.</text>
</comment>